<dbReference type="PANTHER" id="PTHR34185:SF1">
    <property type="entry name" value="DIADENYLATE CYCLASE"/>
    <property type="match status" value="1"/>
</dbReference>
<dbReference type="NCBIfam" id="NF038327">
    <property type="entry name" value="c-di-AMP_CdaM"/>
    <property type="match status" value="1"/>
</dbReference>
<keyword evidence="4 10" id="KW-0812">Transmembrane</keyword>
<proteinExistence type="inferred from homology"/>
<dbReference type="AlphaFoldDB" id="A0AAW6HNW5"/>
<dbReference type="EMBL" id="JAJHZP010000014">
    <property type="protein sequence ID" value="MDC4183532.1"/>
    <property type="molecule type" value="Genomic_DNA"/>
</dbReference>
<keyword evidence="8 10" id="KW-1133">Transmembrane helix</keyword>
<dbReference type="PIRSF" id="PIRSF004793">
    <property type="entry name" value="UCP004793"/>
    <property type="match status" value="1"/>
</dbReference>
<dbReference type="GO" id="GO:0106408">
    <property type="term" value="F:diadenylate cyclase activity"/>
    <property type="evidence" value="ECO:0007669"/>
    <property type="project" value="UniProtKB-EC"/>
</dbReference>
<dbReference type="EMBL" id="JAJHZM010000012">
    <property type="protein sequence ID" value="MDC4182085.1"/>
    <property type="molecule type" value="Genomic_DNA"/>
</dbReference>
<keyword evidence="5 10" id="KW-0548">Nucleotidyltransferase</keyword>
<protein>
    <recommendedName>
        <fullName evidence="10">Diadenylate cyclase</fullName>
        <shortName evidence="10">DAC</shortName>
        <ecNumber evidence="10">2.7.7.85</ecNumber>
    </recommendedName>
    <alternativeName>
        <fullName evidence="10">Cyclic-di-AMP synthase</fullName>
        <shortName evidence="10">c-di-AMP synthase</shortName>
    </alternativeName>
</protein>
<evidence type="ECO:0000256" key="7">
    <source>
        <dbReference type="ARBA" id="ARBA00022840"/>
    </source>
</evidence>
<dbReference type="HAMAP" id="MF_00838">
    <property type="entry name" value="DacB"/>
    <property type="match status" value="1"/>
</dbReference>
<keyword evidence="3 10" id="KW-0808">Transferase</keyword>
<evidence type="ECO:0000259" key="11">
    <source>
        <dbReference type="PROSITE" id="PS51794"/>
    </source>
</evidence>
<evidence type="ECO:0000256" key="1">
    <source>
        <dbReference type="ARBA" id="ARBA00000877"/>
    </source>
</evidence>
<dbReference type="InterPro" id="IPR014046">
    <property type="entry name" value="C-di-AMP_synthase"/>
</dbReference>
<evidence type="ECO:0000256" key="9">
    <source>
        <dbReference type="ARBA" id="ARBA00023136"/>
    </source>
</evidence>
<comment type="subunit">
    <text evidence="10">Probably oligomerizes.</text>
</comment>
<dbReference type="InterPro" id="IPR003390">
    <property type="entry name" value="DNA_integrity_scan_DisA_N"/>
</dbReference>
<keyword evidence="6 10" id="KW-0547">Nucleotide-binding</keyword>
<evidence type="ECO:0000313" key="14">
    <source>
        <dbReference type="Proteomes" id="UP001216384"/>
    </source>
</evidence>
<dbReference type="Proteomes" id="UP001220940">
    <property type="component" value="Unassembled WGS sequence"/>
</dbReference>
<comment type="caution">
    <text evidence="13">The sequence shown here is derived from an EMBL/GenBank/DDBJ whole genome shotgun (WGS) entry which is preliminary data.</text>
</comment>
<sequence>MKDQSILLILILVAFLVIMIVSIIQFTIFIFSKKAEKESLFNFFKKIFKKKHDQRSINDFYDNLSSSLLKLSADKIGGIIAIEREDNLDYYINVGYKIVGDFSPEFIISVFYNKSSPLHDGGIIIRDMKLTSISSYFPMTRQLLDVSYGARHRAGVGLSEKTDAIVFIVSETNGKISVAQKGRIKRLSNNPERLFDEIVKLLDDKKQKDQF</sequence>
<dbReference type="GO" id="GO:0005524">
    <property type="term" value="F:ATP binding"/>
    <property type="evidence" value="ECO:0007669"/>
    <property type="project" value="UniProtKB-UniRule"/>
</dbReference>
<dbReference type="InterPro" id="IPR034693">
    <property type="entry name" value="CdaS"/>
</dbReference>
<evidence type="ECO:0000313" key="12">
    <source>
        <dbReference type="EMBL" id="MDC4182085.1"/>
    </source>
</evidence>
<name>A0AAW6HNW5_9MOLU</name>
<dbReference type="InterPro" id="IPR036888">
    <property type="entry name" value="DNA_integrity_DisA_N_sf"/>
</dbReference>
<evidence type="ECO:0000256" key="8">
    <source>
        <dbReference type="ARBA" id="ARBA00022989"/>
    </source>
</evidence>
<evidence type="ECO:0000256" key="4">
    <source>
        <dbReference type="ARBA" id="ARBA00022692"/>
    </source>
</evidence>
<evidence type="ECO:0000256" key="3">
    <source>
        <dbReference type="ARBA" id="ARBA00022679"/>
    </source>
</evidence>
<dbReference type="InterPro" id="IPR050338">
    <property type="entry name" value="DisA"/>
</dbReference>
<dbReference type="Pfam" id="PF02457">
    <property type="entry name" value="DAC"/>
    <property type="match status" value="1"/>
</dbReference>
<dbReference type="NCBIfam" id="TIGR00159">
    <property type="entry name" value="diadenylate cyclase CdaA"/>
    <property type="match status" value="1"/>
</dbReference>
<comment type="similarity">
    <text evidence="10">Belongs to the adenylate cyclase family. DacB/CdaS subfamily.</text>
</comment>
<comment type="catalytic activity">
    <reaction evidence="1 10">
        <text>2 ATP = 3',3'-c-di-AMP + 2 diphosphate</text>
        <dbReference type="Rhea" id="RHEA:35655"/>
        <dbReference type="ChEBI" id="CHEBI:30616"/>
        <dbReference type="ChEBI" id="CHEBI:33019"/>
        <dbReference type="ChEBI" id="CHEBI:71500"/>
        <dbReference type="EC" id="2.7.7.85"/>
    </reaction>
</comment>
<dbReference type="PROSITE" id="PS51794">
    <property type="entry name" value="DAC"/>
    <property type="match status" value="1"/>
</dbReference>
<evidence type="ECO:0000256" key="2">
    <source>
        <dbReference type="ARBA" id="ARBA00022475"/>
    </source>
</evidence>
<feature type="transmembrane region" description="Helical" evidence="10">
    <location>
        <begin position="6"/>
        <end position="31"/>
    </location>
</feature>
<dbReference type="SUPFAM" id="SSF143597">
    <property type="entry name" value="YojJ-like"/>
    <property type="match status" value="1"/>
</dbReference>
<keyword evidence="9 10" id="KW-0472">Membrane</keyword>
<keyword evidence="15" id="KW-1185">Reference proteome</keyword>
<organism evidence="13 14">
    <name type="scientific">Mycoplasma bradburyae</name>
    <dbReference type="NCBI Taxonomy" id="2963128"/>
    <lineage>
        <taxon>Bacteria</taxon>
        <taxon>Bacillati</taxon>
        <taxon>Mycoplasmatota</taxon>
        <taxon>Mollicutes</taxon>
        <taxon>Mycoplasmataceae</taxon>
        <taxon>Mycoplasma</taxon>
    </lineage>
</organism>
<dbReference type="GO" id="GO:0006171">
    <property type="term" value="P:cAMP biosynthetic process"/>
    <property type="evidence" value="ECO:0007669"/>
    <property type="project" value="InterPro"/>
</dbReference>
<reference evidence="13 15" key="1">
    <citation type="submission" date="2021-11" db="EMBL/GenBank/DDBJ databases">
        <title>Description of Mycoplasma bradburyaesp. nov.from sea birds: a tribute to a great mycoplasmologist.</title>
        <authorList>
            <person name="Ramirez A.S."/>
            <person name="Poveda C."/>
            <person name="Suarez-Perez A."/>
            <person name="Rosales R.S."/>
            <person name="Dijkman R."/>
            <person name="Feberwee A."/>
            <person name="Spergser J."/>
            <person name="Szostak M.P."/>
            <person name="Ressel L."/>
            <person name="Calabuig P."/>
            <person name="Catania S."/>
            <person name="Gobbo F."/>
            <person name="Timofte D."/>
            <person name="Poveda J.B."/>
        </authorList>
    </citation>
    <scope>NUCLEOTIDE SEQUENCE</scope>
    <source>
        <strain evidence="12 15">T158</strain>
        <strain evidence="13">T264</strain>
    </source>
</reference>
<gene>
    <name evidence="13" type="primary">cdaM</name>
    <name evidence="10" type="synonym">dacB</name>
    <name evidence="12" type="ORF">LNO68_02665</name>
    <name evidence="13" type="ORF">LNO71_02610</name>
</gene>
<keyword evidence="7 10" id="KW-0067">ATP-binding</keyword>
<evidence type="ECO:0000256" key="10">
    <source>
        <dbReference type="HAMAP-Rule" id="MF_00838"/>
    </source>
</evidence>
<dbReference type="Gene3D" id="3.40.1700.10">
    <property type="entry name" value="DNA integrity scanning protein, DisA, N-terminal domain"/>
    <property type="match status" value="1"/>
</dbReference>
<comment type="subcellular location">
    <subcellularLocation>
        <location evidence="10">Cell membrane</location>
        <topology evidence="10">Single-pass membrane protein</topology>
    </subcellularLocation>
</comment>
<accession>A0AAW6HNW5</accession>
<dbReference type="PANTHER" id="PTHR34185">
    <property type="entry name" value="DIADENYLATE CYCLASE"/>
    <property type="match status" value="1"/>
</dbReference>
<evidence type="ECO:0000256" key="5">
    <source>
        <dbReference type="ARBA" id="ARBA00022695"/>
    </source>
</evidence>
<keyword evidence="2 10" id="KW-1003">Cell membrane</keyword>
<evidence type="ECO:0000256" key="6">
    <source>
        <dbReference type="ARBA" id="ARBA00022741"/>
    </source>
</evidence>
<evidence type="ECO:0000313" key="13">
    <source>
        <dbReference type="EMBL" id="MDC4183532.1"/>
    </source>
</evidence>
<feature type="domain" description="DAC" evidence="11">
    <location>
        <begin position="37"/>
        <end position="192"/>
    </location>
</feature>
<dbReference type="Proteomes" id="UP001216384">
    <property type="component" value="Unassembled WGS sequence"/>
</dbReference>
<evidence type="ECO:0000313" key="15">
    <source>
        <dbReference type="Proteomes" id="UP001220940"/>
    </source>
</evidence>
<comment type="function">
    <text evidence="10">Catalyzes the condensation of 2 ATP molecules into cyclic di-AMP (c-di-AMP), a second messenger used to regulate differing processes in different bacteria.</text>
</comment>
<dbReference type="EC" id="2.7.7.85" evidence="10"/>
<dbReference type="InterPro" id="IPR034701">
    <property type="entry name" value="CdaA"/>
</dbReference>
<dbReference type="GO" id="GO:0004016">
    <property type="term" value="F:adenylate cyclase activity"/>
    <property type="evidence" value="ECO:0007669"/>
    <property type="project" value="UniProtKB-UniRule"/>
</dbReference>
<dbReference type="GO" id="GO:0005886">
    <property type="term" value="C:plasma membrane"/>
    <property type="evidence" value="ECO:0007669"/>
    <property type="project" value="UniProtKB-SubCell"/>
</dbReference>
<dbReference type="RefSeq" id="WP_255034355.1">
    <property type="nucleotide sequence ID" value="NZ_CP101414.1"/>
</dbReference>